<dbReference type="Proteomes" id="UP001449657">
    <property type="component" value="Chromosome"/>
</dbReference>
<dbReference type="InterPro" id="IPR001173">
    <property type="entry name" value="Glyco_trans_2-like"/>
</dbReference>
<organism evidence="6 7">
    <name type="scientific">Chitinophaga caseinilytica</name>
    <dbReference type="NCBI Taxonomy" id="2267521"/>
    <lineage>
        <taxon>Bacteria</taxon>
        <taxon>Pseudomonadati</taxon>
        <taxon>Bacteroidota</taxon>
        <taxon>Chitinophagia</taxon>
        <taxon>Chitinophagales</taxon>
        <taxon>Chitinophagaceae</taxon>
        <taxon>Chitinophaga</taxon>
    </lineage>
</organism>
<comment type="similarity">
    <text evidence="1">Belongs to the glycosyltransferase 2 family.</text>
</comment>
<protein>
    <submittedName>
        <fullName evidence="6">Glycosyltransferase</fullName>
        <ecNumber evidence="6">2.4.-.-</ecNumber>
    </submittedName>
</protein>
<evidence type="ECO:0000256" key="1">
    <source>
        <dbReference type="ARBA" id="ARBA00006739"/>
    </source>
</evidence>
<keyword evidence="4" id="KW-1133">Transmembrane helix</keyword>
<dbReference type="GO" id="GO:0016757">
    <property type="term" value="F:glycosyltransferase activity"/>
    <property type="evidence" value="ECO:0007669"/>
    <property type="project" value="UniProtKB-KW"/>
</dbReference>
<dbReference type="PANTHER" id="PTHR43179">
    <property type="entry name" value="RHAMNOSYLTRANSFERASE WBBL"/>
    <property type="match status" value="1"/>
</dbReference>
<name>A0ABZ2YY22_9BACT</name>
<dbReference type="RefSeq" id="WP_341839013.1">
    <property type="nucleotide sequence ID" value="NZ_CP149792.1"/>
</dbReference>
<evidence type="ECO:0000256" key="2">
    <source>
        <dbReference type="ARBA" id="ARBA00022676"/>
    </source>
</evidence>
<evidence type="ECO:0000313" key="7">
    <source>
        <dbReference type="Proteomes" id="UP001449657"/>
    </source>
</evidence>
<evidence type="ECO:0000256" key="4">
    <source>
        <dbReference type="SAM" id="Phobius"/>
    </source>
</evidence>
<feature type="transmembrane region" description="Helical" evidence="4">
    <location>
        <begin position="251"/>
        <end position="282"/>
    </location>
</feature>
<keyword evidence="4" id="KW-0472">Membrane</keyword>
<dbReference type="Gene3D" id="3.90.550.10">
    <property type="entry name" value="Spore Coat Polysaccharide Biosynthesis Protein SpsA, Chain A"/>
    <property type="match status" value="1"/>
</dbReference>
<dbReference type="Pfam" id="PF00535">
    <property type="entry name" value="Glycos_transf_2"/>
    <property type="match status" value="1"/>
</dbReference>
<keyword evidence="4" id="KW-0812">Transmembrane</keyword>
<dbReference type="SUPFAM" id="SSF53448">
    <property type="entry name" value="Nucleotide-diphospho-sugar transferases"/>
    <property type="match status" value="1"/>
</dbReference>
<dbReference type="EMBL" id="CP150096">
    <property type="protein sequence ID" value="WZN44223.1"/>
    <property type="molecule type" value="Genomic_DNA"/>
</dbReference>
<feature type="transmembrane region" description="Helical" evidence="4">
    <location>
        <begin position="353"/>
        <end position="370"/>
    </location>
</feature>
<keyword evidence="7" id="KW-1185">Reference proteome</keyword>
<accession>A0ABZ2YY22</accession>
<evidence type="ECO:0000256" key="3">
    <source>
        <dbReference type="ARBA" id="ARBA00022679"/>
    </source>
</evidence>
<dbReference type="PANTHER" id="PTHR43179:SF12">
    <property type="entry name" value="GALACTOFURANOSYLTRANSFERASE GLFT2"/>
    <property type="match status" value="1"/>
</dbReference>
<evidence type="ECO:0000313" key="6">
    <source>
        <dbReference type="EMBL" id="WZN44223.1"/>
    </source>
</evidence>
<keyword evidence="3 6" id="KW-0808">Transferase</keyword>
<keyword evidence="2 6" id="KW-0328">Glycosyltransferase</keyword>
<dbReference type="InterPro" id="IPR029044">
    <property type="entry name" value="Nucleotide-diphossugar_trans"/>
</dbReference>
<feature type="domain" description="Glycosyltransferase 2-like" evidence="5">
    <location>
        <begin position="7"/>
        <end position="113"/>
    </location>
</feature>
<reference evidence="6 7" key="1">
    <citation type="submission" date="2024-03" db="EMBL/GenBank/DDBJ databases">
        <title>Chitinophaga caseinilytica sp. nov., a casein hydrolysing bacterium isolated from forest soil.</title>
        <authorList>
            <person name="Lee D.S."/>
            <person name="Han D.M."/>
            <person name="Baek J.H."/>
            <person name="Choi D.G."/>
            <person name="Jeon J.H."/>
            <person name="Jeon C.O."/>
        </authorList>
    </citation>
    <scope>NUCLEOTIDE SEQUENCE [LARGE SCALE GENOMIC DNA]</scope>
    <source>
        <strain evidence="6 7">KACC 19118</strain>
    </source>
</reference>
<sequence>MGVSIDVVIPSFRLIEHYLVPILQLKRPAGARVRFYLLSDNPEVAVSPAIADMVNGTDVFLEVNPQNMGAAYTRNRGIESGDGDWVLFLDDDITVPADLLEIYARAAEQEPRATGFIGLVRLPAPGKPFSDAILASGSMDIFTIAEHRKDFAWGATANIMVRRSAIGNIRFSEVYPKSGGGEDVDFFLKVRAANQYENYRTLPAAEVNHPWWKNEAPDFKRPFRYGTGNALLPEQLPQHASRELPNTVETVLLAVVAAIVAAVVKPALLGPIGIFIGGVLAIECIATTVQSIKRKAKPGLLVYWYVVLLRLSHDLGLLWGNLRRGKIEGITRRFNDNGGFRKSNLFRTNTYKIVKWILYPLLIWLAWSVYTSA</sequence>
<proteinExistence type="inferred from homology"/>
<gene>
    <name evidence="6" type="ORF">WJU22_15090</name>
</gene>
<evidence type="ECO:0000259" key="5">
    <source>
        <dbReference type="Pfam" id="PF00535"/>
    </source>
</evidence>
<dbReference type="EC" id="2.4.-.-" evidence="6"/>